<accession>A0A4U0SM49</accession>
<sequence>MTEASLCLTEYGPWTAAQLTPATGQALAASGVVDARPDTDAPGDPTRWQVRALNNVGVARIRDVELRIAPKLPIRRLFFLLGYTANPYGVKRPDDGEVQVAEGTDLLPAVAHAFERQADRAIRQGMLQGYRHTEESTPTVRGRIREPEQLRRRFGLALPVEVAYDEYTADIAENQLLLAAALRLLRLPGVHADVRRRLIALRARLGEVKALTPGHPLPRWRPSRLNARHHAALRLAELILNSGSVEHQQGTARIDGFLFDMNKVFEDFVCVALSETLRHRGGRTELQARGIHLDEAETIRIKPDFVWYDDSDRPLAVVDAKYKAERPGGFPDADLYQLLAYCTALHLPAGYLIYAKGNAPHAAHRIRNAGIRIHQHALDLDQPPTALLADLASIAAVLGDSVPAADF</sequence>
<organism evidence="1 2">
    <name type="scientific">Actinacidiphila oryziradicis</name>
    <dbReference type="NCBI Taxonomy" id="2571141"/>
    <lineage>
        <taxon>Bacteria</taxon>
        <taxon>Bacillati</taxon>
        <taxon>Actinomycetota</taxon>
        <taxon>Actinomycetes</taxon>
        <taxon>Kitasatosporales</taxon>
        <taxon>Streptomycetaceae</taxon>
        <taxon>Actinacidiphila</taxon>
    </lineage>
</organism>
<proteinExistence type="predicted"/>
<evidence type="ECO:0000313" key="2">
    <source>
        <dbReference type="Proteomes" id="UP000305778"/>
    </source>
</evidence>
<dbReference type="OrthoDB" id="5148566at2"/>
<dbReference type="Proteomes" id="UP000305778">
    <property type="component" value="Unassembled WGS sequence"/>
</dbReference>
<dbReference type="PANTHER" id="PTHR38733">
    <property type="entry name" value="PROTEIN MCRC"/>
    <property type="match status" value="1"/>
</dbReference>
<dbReference type="InterPro" id="IPR019292">
    <property type="entry name" value="McrC"/>
</dbReference>
<keyword evidence="1" id="KW-0255">Endonuclease</keyword>
<dbReference type="PANTHER" id="PTHR38733:SF1">
    <property type="entry name" value="TYPE IV METHYL-DIRECTED RESTRICTION ENZYME ECOKMCRBC"/>
    <property type="match status" value="1"/>
</dbReference>
<dbReference type="EMBL" id="SUMC01000073">
    <property type="protein sequence ID" value="TKA01405.1"/>
    <property type="molecule type" value="Genomic_DNA"/>
</dbReference>
<reference evidence="1 2" key="1">
    <citation type="submission" date="2019-04" db="EMBL/GenBank/DDBJ databases">
        <title>Streptomyces oryziradicis sp. nov., a novel actinomycete isolated from rhizosphere soil of rice (Oryza sativa L.).</title>
        <authorList>
            <person name="Li C."/>
        </authorList>
    </citation>
    <scope>NUCLEOTIDE SEQUENCE [LARGE SCALE GENOMIC DNA]</scope>
    <source>
        <strain evidence="1 2">NEAU-C40</strain>
    </source>
</reference>
<dbReference type="AlphaFoldDB" id="A0A4U0SM49"/>
<protein>
    <submittedName>
        <fullName evidence="1">Restriction endonuclease</fullName>
    </submittedName>
</protein>
<keyword evidence="1" id="KW-0378">Hydrolase</keyword>
<gene>
    <name evidence="1" type="ORF">FCI23_40775</name>
</gene>
<comment type="caution">
    <text evidence="1">The sequence shown here is derived from an EMBL/GenBank/DDBJ whole genome shotgun (WGS) entry which is preliminary data.</text>
</comment>
<dbReference type="RefSeq" id="WP_136729176.1">
    <property type="nucleotide sequence ID" value="NZ_SUMC01000073.1"/>
</dbReference>
<evidence type="ECO:0000313" key="1">
    <source>
        <dbReference type="EMBL" id="TKA01405.1"/>
    </source>
</evidence>
<keyword evidence="2" id="KW-1185">Reference proteome</keyword>
<keyword evidence="1" id="KW-0540">Nuclease</keyword>
<dbReference type="Pfam" id="PF10117">
    <property type="entry name" value="McrBC"/>
    <property type="match status" value="1"/>
</dbReference>
<dbReference type="GO" id="GO:0004519">
    <property type="term" value="F:endonuclease activity"/>
    <property type="evidence" value="ECO:0007669"/>
    <property type="project" value="UniProtKB-KW"/>
</dbReference>
<name>A0A4U0SM49_9ACTN</name>